<accession>A0A6N9H8Z9</accession>
<evidence type="ECO:0000313" key="3">
    <source>
        <dbReference type="Proteomes" id="UP000469215"/>
    </source>
</evidence>
<name>A0A6N9H8Z9_9MICO</name>
<keyword evidence="1" id="KW-0472">Membrane</keyword>
<protein>
    <submittedName>
        <fullName evidence="2">Uncharacterized protein</fullName>
    </submittedName>
</protein>
<keyword evidence="1" id="KW-1133">Transmembrane helix</keyword>
<comment type="caution">
    <text evidence="2">The sequence shown here is derived from an EMBL/GenBank/DDBJ whole genome shotgun (WGS) entry which is preliminary data.</text>
</comment>
<sequence length="228" mass="24324">MKRFADFLVNSIAASVLVVVIAASIILFLIPPLHPAAWLIGLLGSLAAAVCAVLLARQWARAQARIDRLNEELAAAWGHVEPVALTAVEADDGGADARRAARIGELLPQGEGLVADLRVAGGPGSLRAADLQALAAFLREFERESFDDRACHRAFMDLYRSAERLSSWVRAETDEAQAGARAMRSGDARRGGWREFGQAQAAGEEAAGRLVAARADFQRAALESGALR</sequence>
<reference evidence="2 3" key="1">
    <citation type="submission" date="2020-01" db="EMBL/GenBank/DDBJ databases">
        <authorList>
            <person name="Deng T."/>
        </authorList>
    </citation>
    <scope>NUCLEOTIDE SEQUENCE [LARGE SCALE GENOMIC DNA]</scope>
    <source>
        <strain evidence="2 3">5221</strain>
    </source>
</reference>
<dbReference type="EMBL" id="WWEQ01000057">
    <property type="protein sequence ID" value="MYM20518.1"/>
    <property type="molecule type" value="Genomic_DNA"/>
</dbReference>
<feature type="transmembrane region" description="Helical" evidence="1">
    <location>
        <begin position="7"/>
        <end position="30"/>
    </location>
</feature>
<keyword evidence="3" id="KW-1185">Reference proteome</keyword>
<dbReference type="AlphaFoldDB" id="A0A6N9H8Z9"/>
<evidence type="ECO:0000313" key="2">
    <source>
        <dbReference type="EMBL" id="MYM20518.1"/>
    </source>
</evidence>
<evidence type="ECO:0000256" key="1">
    <source>
        <dbReference type="SAM" id="Phobius"/>
    </source>
</evidence>
<organism evidence="2 3">
    <name type="scientific">Brevibacterium rongguiense</name>
    <dbReference type="NCBI Taxonomy" id="2695267"/>
    <lineage>
        <taxon>Bacteria</taxon>
        <taxon>Bacillati</taxon>
        <taxon>Actinomycetota</taxon>
        <taxon>Actinomycetes</taxon>
        <taxon>Micrococcales</taxon>
        <taxon>Brevibacteriaceae</taxon>
        <taxon>Brevibacterium</taxon>
    </lineage>
</organism>
<gene>
    <name evidence="2" type="ORF">GSY69_11215</name>
</gene>
<dbReference type="RefSeq" id="WP_160953933.1">
    <property type="nucleotide sequence ID" value="NZ_WWEQ01000057.1"/>
</dbReference>
<feature type="transmembrane region" description="Helical" evidence="1">
    <location>
        <begin position="36"/>
        <end position="56"/>
    </location>
</feature>
<keyword evidence="1" id="KW-0812">Transmembrane</keyword>
<proteinExistence type="predicted"/>
<dbReference type="Proteomes" id="UP000469215">
    <property type="component" value="Unassembled WGS sequence"/>
</dbReference>